<evidence type="ECO:0000256" key="1">
    <source>
        <dbReference type="ARBA" id="ARBA00005964"/>
    </source>
</evidence>
<comment type="similarity">
    <text evidence="1 5">Belongs to the type-B carboxylesterase/lipase family.</text>
</comment>
<evidence type="ECO:0000256" key="3">
    <source>
        <dbReference type="ARBA" id="ARBA00022801"/>
    </source>
</evidence>
<reference evidence="7" key="2">
    <citation type="submission" date="2023-05" db="EMBL/GenBank/DDBJ databases">
        <authorList>
            <person name="Fouks B."/>
        </authorList>
    </citation>
    <scope>NUCLEOTIDE SEQUENCE</scope>
    <source>
        <strain evidence="7">Stay&amp;Tobe</strain>
        <tissue evidence="7">Testes</tissue>
    </source>
</reference>
<gene>
    <name evidence="7" type="ORF">L9F63_023241</name>
</gene>
<dbReference type="CDD" id="cd00312">
    <property type="entry name" value="Esterase_lipase"/>
    <property type="match status" value="1"/>
</dbReference>
<dbReference type="SUPFAM" id="SSF53474">
    <property type="entry name" value="alpha/beta-Hydrolases"/>
    <property type="match status" value="2"/>
</dbReference>
<dbReference type="InterPro" id="IPR002018">
    <property type="entry name" value="CarbesteraseB"/>
</dbReference>
<keyword evidence="8" id="KW-1185">Reference proteome</keyword>
<feature type="non-terminal residue" evidence="7">
    <location>
        <position position="1"/>
    </location>
</feature>
<feature type="domain" description="Carboxylesterase type B" evidence="6">
    <location>
        <begin position="605"/>
        <end position="646"/>
    </location>
</feature>
<dbReference type="FunFam" id="3.40.50.1820:FF:000092">
    <property type="entry name" value="Carboxylic ester hydrolase"/>
    <property type="match status" value="1"/>
</dbReference>
<organism evidence="7 8">
    <name type="scientific">Diploptera punctata</name>
    <name type="common">Pacific beetle cockroach</name>
    <dbReference type="NCBI Taxonomy" id="6984"/>
    <lineage>
        <taxon>Eukaryota</taxon>
        <taxon>Metazoa</taxon>
        <taxon>Ecdysozoa</taxon>
        <taxon>Arthropoda</taxon>
        <taxon>Hexapoda</taxon>
        <taxon>Insecta</taxon>
        <taxon>Pterygota</taxon>
        <taxon>Neoptera</taxon>
        <taxon>Polyneoptera</taxon>
        <taxon>Dictyoptera</taxon>
        <taxon>Blattodea</taxon>
        <taxon>Blaberoidea</taxon>
        <taxon>Blaberidae</taxon>
        <taxon>Diplopterinae</taxon>
        <taxon>Diploptera</taxon>
    </lineage>
</organism>
<feature type="domain" description="Carboxylesterase type B" evidence="6">
    <location>
        <begin position="37"/>
        <end position="565"/>
    </location>
</feature>
<feature type="non-terminal residue" evidence="7">
    <location>
        <position position="646"/>
    </location>
</feature>
<dbReference type="Gene3D" id="3.40.50.1820">
    <property type="entry name" value="alpha/beta hydrolase"/>
    <property type="match status" value="2"/>
</dbReference>
<dbReference type="EMBL" id="JASPKZ010007884">
    <property type="protein sequence ID" value="KAJ9581582.1"/>
    <property type="molecule type" value="Genomic_DNA"/>
</dbReference>
<dbReference type="PROSITE" id="PS00122">
    <property type="entry name" value="CARBOXYLESTERASE_B_1"/>
    <property type="match status" value="1"/>
</dbReference>
<evidence type="ECO:0000259" key="6">
    <source>
        <dbReference type="Pfam" id="PF00135"/>
    </source>
</evidence>
<name>A0AAD7ZK58_DIPPU</name>
<evidence type="ECO:0000313" key="7">
    <source>
        <dbReference type="EMBL" id="KAJ9581582.1"/>
    </source>
</evidence>
<dbReference type="Pfam" id="PF00135">
    <property type="entry name" value="COesterase"/>
    <property type="match status" value="2"/>
</dbReference>
<protein>
    <recommendedName>
        <fullName evidence="5">Carboxylic ester hydrolase</fullName>
        <ecNumber evidence="5">3.1.1.-</ecNumber>
    </recommendedName>
</protein>
<keyword evidence="2" id="KW-0719">Serine esterase</keyword>
<reference evidence="7" key="1">
    <citation type="journal article" date="2023" name="IScience">
        <title>Live-bearing cockroach genome reveals convergent evolutionary mechanisms linked to viviparity in insects and beyond.</title>
        <authorList>
            <person name="Fouks B."/>
            <person name="Harrison M.C."/>
            <person name="Mikhailova A.A."/>
            <person name="Marchal E."/>
            <person name="English S."/>
            <person name="Carruthers M."/>
            <person name="Jennings E.C."/>
            <person name="Chiamaka E.L."/>
            <person name="Frigard R.A."/>
            <person name="Pippel M."/>
            <person name="Attardo G.M."/>
            <person name="Benoit J.B."/>
            <person name="Bornberg-Bauer E."/>
            <person name="Tobe S.S."/>
        </authorList>
    </citation>
    <scope>NUCLEOTIDE SEQUENCE</scope>
    <source>
        <strain evidence="7">Stay&amp;Tobe</strain>
    </source>
</reference>
<accession>A0AAD7ZK58</accession>
<dbReference type="GO" id="GO:0052689">
    <property type="term" value="F:carboxylic ester hydrolase activity"/>
    <property type="evidence" value="ECO:0007669"/>
    <property type="project" value="UniProtKB-KW"/>
</dbReference>
<proteinExistence type="inferred from homology"/>
<dbReference type="Proteomes" id="UP001233999">
    <property type="component" value="Unassembled WGS sequence"/>
</dbReference>
<dbReference type="InterPro" id="IPR019826">
    <property type="entry name" value="Carboxylesterase_B_AS"/>
</dbReference>
<dbReference type="PANTHER" id="PTHR43142:SF1">
    <property type="entry name" value="CARBOXYLIC ESTER HYDROLASE"/>
    <property type="match status" value="1"/>
</dbReference>
<evidence type="ECO:0000313" key="8">
    <source>
        <dbReference type="Proteomes" id="UP001233999"/>
    </source>
</evidence>
<evidence type="ECO:0000256" key="5">
    <source>
        <dbReference type="RuleBase" id="RU361235"/>
    </source>
</evidence>
<evidence type="ECO:0000256" key="2">
    <source>
        <dbReference type="ARBA" id="ARBA00022487"/>
    </source>
</evidence>
<dbReference type="PANTHER" id="PTHR43142">
    <property type="entry name" value="CARBOXYLIC ESTER HYDROLASE"/>
    <property type="match status" value="1"/>
</dbReference>
<keyword evidence="3 5" id="KW-0378">Hydrolase</keyword>
<dbReference type="AlphaFoldDB" id="A0AAD7ZK58"/>
<evidence type="ECO:0000256" key="4">
    <source>
        <dbReference type="ARBA" id="ARBA00023180"/>
    </source>
</evidence>
<comment type="caution">
    <text evidence="7">The sequence shown here is derived from an EMBL/GenBank/DDBJ whole genome shotgun (WGS) entry which is preliminary data.</text>
</comment>
<keyword evidence="4" id="KW-0325">Glycoprotein</keyword>
<sequence length="646" mass="72890">NYRRGPSQGCIICSGRYRPRAERFHQHQRQRQSSKQVTVNLVQGGLKGKKVTTKAGIPYYSFQGIPYAKPPIGSLRFKPPEPPEPWNGVRDALTEGSVAAQVDRFLRKGFIGSEDCLFLNVYTTKLPNAADDKLKPVMVWVHGGGYFMGSGNTDMYGPDYLMAGDVVLVTLNYRLGPLGFISTGDSEIPGNNGLKDQIMALRWVQLNIAHFGGDSGNVTIFGESAGGASVHLLMLSPMSKGLFHRVIAQSGVAICSWTYSDPAIARKKAFKLGETLGCKTNSSKELVKFLLNVPIKDLLEGVDQTLGEEGKHPLPLYFAPTKEEEKENEERFLADSPMNIIKEDKFHQLPLIMGYTSEEGIIILRDAIEYPEWYESLNDKFHILISRLMDIEDEAKAVEIANKIKNFYFGDKRISKETYKEYAGFFSDFWFLSQIYKVAEKQIVNSKVPIYMYRFAHDGILAFTRAIMQQKCLPGASHGDDLGYLFHMAHHEKLNLDSEHESMKVMNKTIKMWTNFAKTGNPTPENDPDLGITWNPISKTDFSYLNIDTDLTVQNNVNKESLAFWEDIFATFIGFGTLNITCELFIKINMAATPSCYYSNMVETVTVKVEQGFLRGRIEKSVFGREFYSFKGIPYAKPPLGYLRFK</sequence>
<dbReference type="InterPro" id="IPR029058">
    <property type="entry name" value="AB_hydrolase_fold"/>
</dbReference>
<dbReference type="EC" id="3.1.1.-" evidence="5"/>